<gene>
    <name evidence="1" type="ORF">M9H77_18932</name>
</gene>
<sequence length="114" mass="12983">MVDPKPVPLILASTACSKKDFLHGIVQLFNHGRILLRHCSTKQEFVKQRLVASTIALRKERNKKRVKVTSLTLRYLMRYLKDLAQTDDPTLVTVDNFCGARTASPPFEMNQSLL</sequence>
<organism evidence="1 2">
    <name type="scientific">Catharanthus roseus</name>
    <name type="common">Madagascar periwinkle</name>
    <name type="synonym">Vinca rosea</name>
    <dbReference type="NCBI Taxonomy" id="4058"/>
    <lineage>
        <taxon>Eukaryota</taxon>
        <taxon>Viridiplantae</taxon>
        <taxon>Streptophyta</taxon>
        <taxon>Embryophyta</taxon>
        <taxon>Tracheophyta</taxon>
        <taxon>Spermatophyta</taxon>
        <taxon>Magnoliopsida</taxon>
        <taxon>eudicotyledons</taxon>
        <taxon>Gunneridae</taxon>
        <taxon>Pentapetalae</taxon>
        <taxon>asterids</taxon>
        <taxon>lamiids</taxon>
        <taxon>Gentianales</taxon>
        <taxon>Apocynaceae</taxon>
        <taxon>Rauvolfioideae</taxon>
        <taxon>Vinceae</taxon>
        <taxon>Catharanthinae</taxon>
        <taxon>Catharanthus</taxon>
    </lineage>
</organism>
<dbReference type="EMBL" id="CM044704">
    <property type="protein sequence ID" value="KAI5669079.1"/>
    <property type="molecule type" value="Genomic_DNA"/>
</dbReference>
<comment type="caution">
    <text evidence="1">The sequence shown here is derived from an EMBL/GenBank/DDBJ whole genome shotgun (WGS) entry which is preliminary data.</text>
</comment>
<accession>A0ACC0B8T7</accession>
<reference evidence="2" key="1">
    <citation type="journal article" date="2023" name="Nat. Plants">
        <title>Single-cell RNA sequencing provides a high-resolution roadmap for understanding the multicellular compartmentation of specialized metabolism.</title>
        <authorList>
            <person name="Sun S."/>
            <person name="Shen X."/>
            <person name="Li Y."/>
            <person name="Li Y."/>
            <person name="Wang S."/>
            <person name="Li R."/>
            <person name="Zhang H."/>
            <person name="Shen G."/>
            <person name="Guo B."/>
            <person name="Wei J."/>
            <person name="Xu J."/>
            <person name="St-Pierre B."/>
            <person name="Chen S."/>
            <person name="Sun C."/>
        </authorList>
    </citation>
    <scope>NUCLEOTIDE SEQUENCE [LARGE SCALE GENOMIC DNA]</scope>
</reference>
<evidence type="ECO:0000313" key="1">
    <source>
        <dbReference type="EMBL" id="KAI5669079.1"/>
    </source>
</evidence>
<keyword evidence="2" id="KW-1185">Reference proteome</keyword>
<dbReference type="Proteomes" id="UP001060085">
    <property type="component" value="Linkage Group LG04"/>
</dbReference>
<evidence type="ECO:0000313" key="2">
    <source>
        <dbReference type="Proteomes" id="UP001060085"/>
    </source>
</evidence>
<proteinExistence type="predicted"/>
<protein>
    <submittedName>
        <fullName evidence="1">Uncharacterized protein</fullName>
    </submittedName>
</protein>
<name>A0ACC0B8T7_CATRO</name>